<evidence type="ECO:0000313" key="2">
    <source>
        <dbReference type="Proteomes" id="UP000887565"/>
    </source>
</evidence>
<reference evidence="3" key="1">
    <citation type="submission" date="2022-11" db="UniProtKB">
        <authorList>
            <consortium name="WormBaseParasite"/>
        </authorList>
    </citation>
    <scope>IDENTIFICATION</scope>
</reference>
<dbReference type="WBParaSite" id="nRc.2.0.1.t18371-RA">
    <property type="protein sequence ID" value="nRc.2.0.1.t18371-RA"/>
    <property type="gene ID" value="nRc.2.0.1.g18371"/>
</dbReference>
<feature type="region of interest" description="Disordered" evidence="1">
    <location>
        <begin position="1"/>
        <end position="23"/>
    </location>
</feature>
<name>A0A915IY70_ROMCU</name>
<protein>
    <submittedName>
        <fullName evidence="3">Uncharacterized protein</fullName>
    </submittedName>
</protein>
<keyword evidence="2" id="KW-1185">Reference proteome</keyword>
<evidence type="ECO:0000256" key="1">
    <source>
        <dbReference type="SAM" id="MobiDB-lite"/>
    </source>
</evidence>
<dbReference type="Gene3D" id="1.10.8.10">
    <property type="entry name" value="DNA helicase RuvA subunit, C-terminal domain"/>
    <property type="match status" value="1"/>
</dbReference>
<evidence type="ECO:0000313" key="3">
    <source>
        <dbReference type="WBParaSite" id="nRc.2.0.1.t18371-RA"/>
    </source>
</evidence>
<dbReference type="Proteomes" id="UP000887565">
    <property type="component" value="Unplaced"/>
</dbReference>
<feature type="compositionally biased region" description="Basic and acidic residues" evidence="1">
    <location>
        <begin position="1"/>
        <end position="10"/>
    </location>
</feature>
<accession>A0A915IY70</accession>
<proteinExistence type="predicted"/>
<sequence length="162" mass="17449">MHNEDHDRPPDISPPPVPRRSLHFQHFPSACSSRSFDRGQKCRSAAATVPCNNDPLSSASKYKASSSKNIADAAFETRNGGKNSLVRRSSGCVAIVESLSSATAAFHKRPGGGVVVQRRADTQPLSEGYESKIILKALAIARNDLDLARQILTEFASGFKSP</sequence>
<dbReference type="AlphaFoldDB" id="A0A915IY70"/>
<organism evidence="2 3">
    <name type="scientific">Romanomermis culicivorax</name>
    <name type="common">Nematode worm</name>
    <dbReference type="NCBI Taxonomy" id="13658"/>
    <lineage>
        <taxon>Eukaryota</taxon>
        <taxon>Metazoa</taxon>
        <taxon>Ecdysozoa</taxon>
        <taxon>Nematoda</taxon>
        <taxon>Enoplea</taxon>
        <taxon>Dorylaimia</taxon>
        <taxon>Mermithida</taxon>
        <taxon>Mermithoidea</taxon>
        <taxon>Mermithidae</taxon>
        <taxon>Romanomermis</taxon>
    </lineage>
</organism>